<dbReference type="GO" id="GO:0003676">
    <property type="term" value="F:nucleic acid binding"/>
    <property type="evidence" value="ECO:0007669"/>
    <property type="project" value="InterPro"/>
</dbReference>
<feature type="domain" description="CCHC-type" evidence="2">
    <location>
        <begin position="184"/>
        <end position="200"/>
    </location>
</feature>
<name>A0A815EXS6_9BILA</name>
<dbReference type="Proteomes" id="UP000663829">
    <property type="component" value="Unassembled WGS sequence"/>
</dbReference>
<organism evidence="3 5">
    <name type="scientific">Didymodactylos carnosus</name>
    <dbReference type="NCBI Taxonomy" id="1234261"/>
    <lineage>
        <taxon>Eukaryota</taxon>
        <taxon>Metazoa</taxon>
        <taxon>Spiralia</taxon>
        <taxon>Gnathifera</taxon>
        <taxon>Rotifera</taxon>
        <taxon>Eurotatoria</taxon>
        <taxon>Bdelloidea</taxon>
        <taxon>Philodinida</taxon>
        <taxon>Philodinidae</taxon>
        <taxon>Didymodactylos</taxon>
    </lineage>
</organism>
<feature type="non-terminal residue" evidence="3">
    <location>
        <position position="1"/>
    </location>
</feature>
<protein>
    <recommendedName>
        <fullName evidence="2">CCHC-type domain-containing protein</fullName>
    </recommendedName>
</protein>
<evidence type="ECO:0000313" key="5">
    <source>
        <dbReference type="Proteomes" id="UP000663829"/>
    </source>
</evidence>
<dbReference type="GO" id="GO:0008270">
    <property type="term" value="F:zinc ion binding"/>
    <property type="evidence" value="ECO:0007669"/>
    <property type="project" value="InterPro"/>
</dbReference>
<gene>
    <name evidence="3" type="ORF">GPM918_LOCUS29498</name>
    <name evidence="4" type="ORF">SRO942_LOCUS30081</name>
</gene>
<keyword evidence="5" id="KW-1185">Reference proteome</keyword>
<accession>A0A815EXS6</accession>
<dbReference type="Pfam" id="PF00098">
    <property type="entry name" value="zf-CCHC"/>
    <property type="match status" value="1"/>
</dbReference>
<comment type="caution">
    <text evidence="3">The sequence shown here is derived from an EMBL/GenBank/DDBJ whole genome shotgun (WGS) entry which is preliminary data.</text>
</comment>
<dbReference type="SMART" id="SM00343">
    <property type="entry name" value="ZnF_C2HC"/>
    <property type="match status" value="1"/>
</dbReference>
<evidence type="ECO:0000313" key="4">
    <source>
        <dbReference type="EMBL" id="CAF4167859.1"/>
    </source>
</evidence>
<evidence type="ECO:0000313" key="3">
    <source>
        <dbReference type="EMBL" id="CAF1321555.1"/>
    </source>
</evidence>
<proteinExistence type="predicted"/>
<dbReference type="InterPro" id="IPR001878">
    <property type="entry name" value="Znf_CCHC"/>
</dbReference>
<dbReference type="EMBL" id="CAJNOQ010013434">
    <property type="protein sequence ID" value="CAF1321555.1"/>
    <property type="molecule type" value="Genomic_DNA"/>
</dbReference>
<evidence type="ECO:0000259" key="2">
    <source>
        <dbReference type="SMART" id="SM00343"/>
    </source>
</evidence>
<evidence type="ECO:0000256" key="1">
    <source>
        <dbReference type="SAM" id="MobiDB-lite"/>
    </source>
</evidence>
<dbReference type="AlphaFoldDB" id="A0A815EXS6"/>
<sequence length="205" mass="23696">WLSYVPSLLTSKARIWYEKYKATILDFDDFVHKLTTEFGSKATVTAFSTLPSKPSLKLKILEKQPTSISEFLSCAKTFEQLADLMKNDSLATATMHEVTPRYVAPQRRYEPQQPQHPYLNGEFQCNDYGRFSMDLNPSVQEQSQSRQTASASNSAQQPLMESEYNSKGKRYYIRGSQRLQNYTGCYICKALDHYARDCMENQHFH</sequence>
<reference evidence="3" key="1">
    <citation type="submission" date="2021-02" db="EMBL/GenBank/DDBJ databases">
        <authorList>
            <person name="Nowell W R."/>
        </authorList>
    </citation>
    <scope>NUCLEOTIDE SEQUENCE</scope>
</reference>
<feature type="region of interest" description="Disordered" evidence="1">
    <location>
        <begin position="137"/>
        <end position="161"/>
    </location>
</feature>
<dbReference type="EMBL" id="CAJOBC010047994">
    <property type="protein sequence ID" value="CAF4167859.1"/>
    <property type="molecule type" value="Genomic_DNA"/>
</dbReference>
<dbReference type="Proteomes" id="UP000681722">
    <property type="component" value="Unassembled WGS sequence"/>
</dbReference>